<dbReference type="FunFam" id="3.30.50.10:FF:000001">
    <property type="entry name" value="GATA transcription factor (GATAd)"/>
    <property type="match status" value="1"/>
</dbReference>
<dbReference type="AlphaFoldDB" id="A0A9P0SQG6"/>
<dbReference type="PANTHER" id="PTHR10071">
    <property type="entry name" value="TRANSCRIPTION FACTOR GATA FAMILY MEMBER"/>
    <property type="match status" value="1"/>
</dbReference>
<keyword evidence="5" id="KW-0862">Zinc</keyword>
<evidence type="ECO:0000259" key="13">
    <source>
        <dbReference type="PROSITE" id="PS50114"/>
    </source>
</evidence>
<dbReference type="SUPFAM" id="SSF57716">
    <property type="entry name" value="Glucocorticoid receptor-like (DNA-binding domain)"/>
    <property type="match status" value="1"/>
</dbReference>
<evidence type="ECO:0000256" key="10">
    <source>
        <dbReference type="ARBA" id="ARBA00023242"/>
    </source>
</evidence>
<keyword evidence="8" id="KW-0010">Activator</keyword>
<dbReference type="Gene3D" id="3.30.50.10">
    <property type="entry name" value="Erythroid Transcription Factor GATA-1, subunit A"/>
    <property type="match status" value="1"/>
</dbReference>
<protein>
    <recommendedName>
        <fullName evidence="13">GATA-type domain-containing protein</fullName>
    </recommendedName>
</protein>
<evidence type="ECO:0000256" key="3">
    <source>
        <dbReference type="ARBA" id="ARBA00022737"/>
    </source>
</evidence>
<dbReference type="CDD" id="cd00202">
    <property type="entry name" value="ZnF_GATA"/>
    <property type="match status" value="1"/>
</dbReference>
<dbReference type="GO" id="GO:0045944">
    <property type="term" value="P:positive regulation of transcription by RNA polymerase II"/>
    <property type="evidence" value="ECO:0007669"/>
    <property type="project" value="TreeGrafter"/>
</dbReference>
<keyword evidence="4 11" id="KW-0863">Zinc-finger</keyword>
<gene>
    <name evidence="14" type="ORF">PIBRA_LOCUS503</name>
</gene>
<dbReference type="Pfam" id="PF00320">
    <property type="entry name" value="GATA"/>
    <property type="match status" value="1"/>
</dbReference>
<dbReference type="PRINTS" id="PR00619">
    <property type="entry name" value="GATAZNFINGER"/>
</dbReference>
<sequence length="322" mass="34483">MLHETWPEACRHRGRNNYNTLDDFIAEVNNNERKEGAEATGGAEGAAGGGGSPGARSYEELRPPVARDMQTYAHLEEALFKAGGEYMHRSPDLTPSPERREDSYRTMHYEPYSPPPAPPPYHHLDNGGVAESSVSGGAAYARCGGYASGSTTYYSGGGELGQPQTWGGSSPVYCGSTVLADYVEGESGGEAASGGALPAFSARFGGAFASTSRASATAPTTYTQPELWRVECSYRPQLSAAASLSAMELAEVVTDGRECVNCGAVHTPLWRRDGTGHYLCNACGLYNKMNGMNRPLKQPRRLVRQRHAAHPPAPDVRSPQLH</sequence>
<evidence type="ECO:0000256" key="5">
    <source>
        <dbReference type="ARBA" id="ARBA00022833"/>
    </source>
</evidence>
<feature type="region of interest" description="Disordered" evidence="12">
    <location>
        <begin position="29"/>
        <end position="63"/>
    </location>
</feature>
<comment type="subcellular location">
    <subcellularLocation>
        <location evidence="1">Nucleus</location>
    </subcellularLocation>
</comment>
<name>A0A9P0SQG6_PIEBR</name>
<evidence type="ECO:0000256" key="1">
    <source>
        <dbReference type="ARBA" id="ARBA00004123"/>
    </source>
</evidence>
<comment type="caution">
    <text evidence="14">The sequence shown here is derived from an EMBL/GenBank/DDBJ whole genome shotgun (WGS) entry which is preliminary data.</text>
</comment>
<dbReference type="SMART" id="SM00401">
    <property type="entry name" value="ZnF_GATA"/>
    <property type="match status" value="1"/>
</dbReference>
<dbReference type="GO" id="GO:0000978">
    <property type="term" value="F:RNA polymerase II cis-regulatory region sequence-specific DNA binding"/>
    <property type="evidence" value="ECO:0007669"/>
    <property type="project" value="TreeGrafter"/>
</dbReference>
<evidence type="ECO:0000256" key="6">
    <source>
        <dbReference type="ARBA" id="ARBA00023015"/>
    </source>
</evidence>
<evidence type="ECO:0000256" key="11">
    <source>
        <dbReference type="PROSITE-ProRule" id="PRU00094"/>
    </source>
</evidence>
<dbReference type="InterPro" id="IPR013088">
    <property type="entry name" value="Znf_NHR/GATA"/>
</dbReference>
<accession>A0A9P0SQG6</accession>
<feature type="region of interest" description="Disordered" evidence="12">
    <location>
        <begin position="302"/>
        <end position="322"/>
    </location>
</feature>
<proteinExistence type="predicted"/>
<dbReference type="GO" id="GO:0005634">
    <property type="term" value="C:nucleus"/>
    <property type="evidence" value="ECO:0007669"/>
    <property type="project" value="UniProtKB-SubCell"/>
</dbReference>
<evidence type="ECO:0000313" key="15">
    <source>
        <dbReference type="Proteomes" id="UP001152562"/>
    </source>
</evidence>
<dbReference type="InterPro" id="IPR000679">
    <property type="entry name" value="Znf_GATA"/>
</dbReference>
<evidence type="ECO:0000256" key="4">
    <source>
        <dbReference type="ARBA" id="ARBA00022771"/>
    </source>
</evidence>
<evidence type="ECO:0000256" key="2">
    <source>
        <dbReference type="ARBA" id="ARBA00022723"/>
    </source>
</evidence>
<feature type="compositionally biased region" description="Gly residues" evidence="12">
    <location>
        <begin position="42"/>
        <end position="53"/>
    </location>
</feature>
<keyword evidence="2" id="KW-0479">Metal-binding</keyword>
<keyword evidence="15" id="KW-1185">Reference proteome</keyword>
<keyword evidence="3" id="KW-0677">Repeat</keyword>
<dbReference type="GO" id="GO:0000981">
    <property type="term" value="F:DNA-binding transcription factor activity, RNA polymerase II-specific"/>
    <property type="evidence" value="ECO:0007669"/>
    <property type="project" value="TreeGrafter"/>
</dbReference>
<evidence type="ECO:0000256" key="9">
    <source>
        <dbReference type="ARBA" id="ARBA00023163"/>
    </source>
</evidence>
<keyword evidence="10" id="KW-0539">Nucleus</keyword>
<dbReference type="GO" id="GO:0045165">
    <property type="term" value="P:cell fate commitment"/>
    <property type="evidence" value="ECO:0007669"/>
    <property type="project" value="TreeGrafter"/>
</dbReference>
<keyword evidence="6" id="KW-0805">Transcription regulation</keyword>
<dbReference type="PANTHER" id="PTHR10071:SF281">
    <property type="entry name" value="BOX A-BINDING FACTOR-RELATED"/>
    <property type="match status" value="1"/>
</dbReference>
<dbReference type="GO" id="GO:0000122">
    <property type="term" value="P:negative regulation of transcription by RNA polymerase II"/>
    <property type="evidence" value="ECO:0007669"/>
    <property type="project" value="TreeGrafter"/>
</dbReference>
<keyword evidence="9" id="KW-0804">Transcription</keyword>
<evidence type="ECO:0000256" key="8">
    <source>
        <dbReference type="ARBA" id="ARBA00023159"/>
    </source>
</evidence>
<dbReference type="Proteomes" id="UP001152562">
    <property type="component" value="Unassembled WGS sequence"/>
</dbReference>
<dbReference type="PROSITE" id="PS00344">
    <property type="entry name" value="GATA_ZN_FINGER_1"/>
    <property type="match status" value="1"/>
</dbReference>
<dbReference type="GO" id="GO:0008270">
    <property type="term" value="F:zinc ion binding"/>
    <property type="evidence" value="ECO:0007669"/>
    <property type="project" value="UniProtKB-KW"/>
</dbReference>
<reference evidence="14" key="1">
    <citation type="submission" date="2022-05" db="EMBL/GenBank/DDBJ databases">
        <authorList>
            <person name="Okamura Y."/>
        </authorList>
    </citation>
    <scope>NUCLEOTIDE SEQUENCE</scope>
</reference>
<dbReference type="InterPro" id="IPR039355">
    <property type="entry name" value="Transcription_factor_GATA"/>
</dbReference>
<keyword evidence="7" id="KW-0238">DNA-binding</keyword>
<evidence type="ECO:0000256" key="12">
    <source>
        <dbReference type="SAM" id="MobiDB-lite"/>
    </source>
</evidence>
<dbReference type="PROSITE" id="PS50114">
    <property type="entry name" value="GATA_ZN_FINGER_2"/>
    <property type="match status" value="1"/>
</dbReference>
<organism evidence="14 15">
    <name type="scientific">Pieris brassicae</name>
    <name type="common">White butterfly</name>
    <name type="synonym">Large white butterfly</name>
    <dbReference type="NCBI Taxonomy" id="7116"/>
    <lineage>
        <taxon>Eukaryota</taxon>
        <taxon>Metazoa</taxon>
        <taxon>Ecdysozoa</taxon>
        <taxon>Arthropoda</taxon>
        <taxon>Hexapoda</taxon>
        <taxon>Insecta</taxon>
        <taxon>Pterygota</taxon>
        <taxon>Neoptera</taxon>
        <taxon>Endopterygota</taxon>
        <taxon>Lepidoptera</taxon>
        <taxon>Glossata</taxon>
        <taxon>Ditrysia</taxon>
        <taxon>Papilionoidea</taxon>
        <taxon>Pieridae</taxon>
        <taxon>Pierinae</taxon>
        <taxon>Pieris</taxon>
    </lineage>
</organism>
<evidence type="ECO:0000256" key="7">
    <source>
        <dbReference type="ARBA" id="ARBA00023125"/>
    </source>
</evidence>
<dbReference type="EMBL" id="CALOZG010000001">
    <property type="protein sequence ID" value="CAH3865558.1"/>
    <property type="molecule type" value="Genomic_DNA"/>
</dbReference>
<evidence type="ECO:0000313" key="14">
    <source>
        <dbReference type="EMBL" id="CAH3865558.1"/>
    </source>
</evidence>
<feature type="domain" description="GATA-type" evidence="13">
    <location>
        <begin position="253"/>
        <end position="306"/>
    </location>
</feature>